<evidence type="ECO:0000256" key="1">
    <source>
        <dbReference type="ARBA" id="ARBA00004167"/>
    </source>
</evidence>
<accession>A0A5S6R4K7</accession>
<evidence type="ECO:0000256" key="3">
    <source>
        <dbReference type="ARBA" id="ARBA00023015"/>
    </source>
</evidence>
<dbReference type="Gene3D" id="1.20.5.170">
    <property type="match status" value="1"/>
</dbReference>
<feature type="domain" description="BZIP" evidence="9">
    <location>
        <begin position="198"/>
        <end position="258"/>
    </location>
</feature>
<evidence type="ECO:0000313" key="11">
    <source>
        <dbReference type="WBParaSite" id="TMUE_3000014244.1"/>
    </source>
</evidence>
<dbReference type="WBParaSite" id="TMUE_3000014244.1">
    <property type="protein sequence ID" value="TMUE_3000014244.1"/>
    <property type="gene ID" value="WBGene00292220"/>
</dbReference>
<evidence type="ECO:0000256" key="8">
    <source>
        <dbReference type="SAM" id="MobiDB-lite"/>
    </source>
</evidence>
<feature type="coiled-coil region" evidence="7">
    <location>
        <begin position="227"/>
        <end position="261"/>
    </location>
</feature>
<keyword evidence="6" id="KW-0539">Nucleus</keyword>
<organism evidence="10 11">
    <name type="scientific">Trichuris muris</name>
    <name type="common">Mouse whipworm</name>
    <dbReference type="NCBI Taxonomy" id="70415"/>
    <lineage>
        <taxon>Eukaryota</taxon>
        <taxon>Metazoa</taxon>
        <taxon>Ecdysozoa</taxon>
        <taxon>Nematoda</taxon>
        <taxon>Enoplea</taxon>
        <taxon>Dorylaimia</taxon>
        <taxon>Trichinellida</taxon>
        <taxon>Trichuridae</taxon>
        <taxon>Trichuris</taxon>
    </lineage>
</organism>
<evidence type="ECO:0000256" key="2">
    <source>
        <dbReference type="ARBA" id="ARBA00009050"/>
    </source>
</evidence>
<dbReference type="InterPro" id="IPR051882">
    <property type="entry name" value="ATF_bZIP_TF"/>
</dbReference>
<name>A0A5S6R4K7_TRIMR</name>
<comment type="subcellular location">
    <subcellularLocation>
        <location evidence="1">Membrane</location>
        <topology evidence="1">Single-pass membrane protein</topology>
    </subcellularLocation>
</comment>
<dbReference type="PANTHER" id="PTHR46164">
    <property type="entry name" value="ATF6, ISOFORM C"/>
    <property type="match status" value="1"/>
</dbReference>
<dbReference type="InterPro" id="IPR046347">
    <property type="entry name" value="bZIP_sf"/>
</dbReference>
<dbReference type="WBParaSite" id="TMUE_3000014244.3">
    <property type="protein sequence ID" value="TMUE_3000014244.3"/>
    <property type="gene ID" value="WBGene00292220"/>
</dbReference>
<evidence type="ECO:0000256" key="6">
    <source>
        <dbReference type="ARBA" id="ARBA00023242"/>
    </source>
</evidence>
<evidence type="ECO:0000313" key="12">
    <source>
        <dbReference type="WBParaSite" id="TMUE_3000014244.2"/>
    </source>
</evidence>
<dbReference type="GO" id="GO:0000978">
    <property type="term" value="F:RNA polymerase II cis-regulatory region sequence-specific DNA binding"/>
    <property type="evidence" value="ECO:0007669"/>
    <property type="project" value="TreeGrafter"/>
</dbReference>
<dbReference type="SMART" id="SM00338">
    <property type="entry name" value="BRLZ"/>
    <property type="match status" value="1"/>
</dbReference>
<evidence type="ECO:0000259" key="9">
    <source>
        <dbReference type="PROSITE" id="PS50217"/>
    </source>
</evidence>
<keyword evidence="10" id="KW-1185">Reference proteome</keyword>
<dbReference type="GO" id="GO:0005634">
    <property type="term" value="C:nucleus"/>
    <property type="evidence" value="ECO:0007669"/>
    <property type="project" value="TreeGrafter"/>
</dbReference>
<dbReference type="GO" id="GO:0030968">
    <property type="term" value="P:endoplasmic reticulum unfolded protein response"/>
    <property type="evidence" value="ECO:0007669"/>
    <property type="project" value="TreeGrafter"/>
</dbReference>
<evidence type="ECO:0000256" key="7">
    <source>
        <dbReference type="SAM" id="Coils"/>
    </source>
</evidence>
<dbReference type="Proteomes" id="UP000046395">
    <property type="component" value="Unassembled WGS sequence"/>
</dbReference>
<keyword evidence="7" id="KW-0175">Coiled coil</keyword>
<dbReference type="WBParaSite" id="TMUE_3000014244.2">
    <property type="protein sequence ID" value="TMUE_3000014244.2"/>
    <property type="gene ID" value="WBGene00292220"/>
</dbReference>
<feature type="compositionally biased region" description="Polar residues" evidence="8">
    <location>
        <begin position="537"/>
        <end position="550"/>
    </location>
</feature>
<dbReference type="InterPro" id="IPR004827">
    <property type="entry name" value="bZIP"/>
</dbReference>
<dbReference type="Pfam" id="PF00170">
    <property type="entry name" value="bZIP_1"/>
    <property type="match status" value="1"/>
</dbReference>
<keyword evidence="4" id="KW-0238">DNA-binding</keyword>
<dbReference type="CDD" id="cd14686">
    <property type="entry name" value="bZIP"/>
    <property type="match status" value="1"/>
</dbReference>
<dbReference type="SUPFAM" id="SSF57959">
    <property type="entry name" value="Leucine zipper domain"/>
    <property type="match status" value="1"/>
</dbReference>
<reference evidence="10" key="2">
    <citation type="submission" date="2014-03" db="EMBL/GenBank/DDBJ databases">
        <title>The whipworm genome and dual-species transcriptomics of an intimate host-pathogen interaction.</title>
        <authorList>
            <person name="Foth B.J."/>
            <person name="Tsai I.J."/>
            <person name="Reid A.J."/>
            <person name="Bancroft A.J."/>
            <person name="Nichol S."/>
            <person name="Tracey A."/>
            <person name="Holroyd N."/>
            <person name="Cotton J.A."/>
            <person name="Stanley E.J."/>
            <person name="Zarowiecki M."/>
            <person name="Liu J.Z."/>
            <person name="Huckvale T."/>
            <person name="Cooper P.J."/>
            <person name="Grencis R.K."/>
            <person name="Berriman M."/>
        </authorList>
    </citation>
    <scope>NUCLEOTIDE SEQUENCE [LARGE SCALE GENOMIC DNA]</scope>
    <source>
        <strain evidence="10">Edinburgh</strain>
    </source>
</reference>
<comment type="similarity">
    <text evidence="2">Belongs to the bZIP family. ATF subfamily.</text>
</comment>
<evidence type="ECO:0000313" key="10">
    <source>
        <dbReference type="Proteomes" id="UP000046395"/>
    </source>
</evidence>
<proteinExistence type="inferred from homology"/>
<dbReference type="AlphaFoldDB" id="A0A5S6R4K7"/>
<feature type="region of interest" description="Disordered" evidence="8">
    <location>
        <begin position="537"/>
        <end position="557"/>
    </location>
</feature>
<keyword evidence="3" id="KW-0805">Transcription regulation</keyword>
<dbReference type="STRING" id="70415.A0A5S6R4K7"/>
<dbReference type="GO" id="GO:0016020">
    <property type="term" value="C:membrane"/>
    <property type="evidence" value="ECO:0007669"/>
    <property type="project" value="UniProtKB-SubCell"/>
</dbReference>
<sequence length="557" mass="63123">MFEELHEDLFRLDNCKLDVGYDPFWCEGRLFDELSVPNDAIGDSDDSGVSDRMANGLTFSPSSQSSEFFTERTDGQNGLCLTQSDLLSPSASAVNQYPTNFNNGVPLVENQFYHSELPNEAPAKRAAQSTVIPGTFVLLPQNAIVVSSLPTVSAAPNCGDAQERPKYVALAPNSVQTVQSCTDKPNGVAGITKGKMLKSEKQIKNRESARSFRERKKQHFVYMEWKMKELQAENNMLKRENVALKNEISRLLTRVENMQNEFLYRSQNEVVQQTKSPVKRKNTAMLAVVLMLFTVNFGPLSLPGSQVRSPPLPKMRSYTVSDQKLVRMRRSRFSEPPSFSKVFNKFETFESFPKDRVAAERPCDAGRYVNNTETLRLTDELNRWAQRHKRNWNIIMHDSPHVGTEFLHGTKNRKGASKFVKSVFDRHVSRRGPPSLQALKSGRSLMAEHLNGRNATAIDQFFSSLHWRNDTFYVVSILKDYLILPATAYNRTSRPRMSLIMPAIPYNDTLPVSFEGLAMLQIECEVMNTKLLQLSGQRNPVNSSQSNNTAKRMDVHY</sequence>
<dbReference type="WBParaSite" id="TMUE_3000014244.4">
    <property type="protein sequence ID" value="TMUE_3000014244.4"/>
    <property type="gene ID" value="WBGene00292220"/>
</dbReference>
<protein>
    <submittedName>
        <fullName evidence="11 12">BZIP domain-containing protein</fullName>
    </submittedName>
</protein>
<reference evidence="11" key="3">
    <citation type="submission" date="2019-12" db="UniProtKB">
        <authorList>
            <consortium name="WormBaseParasite"/>
        </authorList>
    </citation>
    <scope>IDENTIFICATION</scope>
</reference>
<dbReference type="PANTHER" id="PTHR46164:SF3">
    <property type="entry name" value="ATF6, ISOFORM C"/>
    <property type="match status" value="1"/>
</dbReference>
<reference evidence="10" key="1">
    <citation type="submission" date="2013-11" db="EMBL/GenBank/DDBJ databases">
        <authorList>
            <person name="Aslett M."/>
        </authorList>
    </citation>
    <scope>NUCLEOTIDE SEQUENCE [LARGE SCALE GENOMIC DNA]</scope>
    <source>
        <strain evidence="10">Edinburgh</strain>
    </source>
</reference>
<dbReference type="WBParaSite" id="TMUE_3000014244.5">
    <property type="protein sequence ID" value="TMUE_3000014244.5"/>
    <property type="gene ID" value="WBGene00292220"/>
</dbReference>
<evidence type="ECO:0000256" key="4">
    <source>
        <dbReference type="ARBA" id="ARBA00023125"/>
    </source>
</evidence>
<dbReference type="GO" id="GO:0000981">
    <property type="term" value="F:DNA-binding transcription factor activity, RNA polymerase II-specific"/>
    <property type="evidence" value="ECO:0007669"/>
    <property type="project" value="TreeGrafter"/>
</dbReference>
<evidence type="ECO:0000256" key="5">
    <source>
        <dbReference type="ARBA" id="ARBA00023163"/>
    </source>
</evidence>
<dbReference type="PROSITE" id="PS50217">
    <property type="entry name" value="BZIP"/>
    <property type="match status" value="1"/>
</dbReference>
<keyword evidence="5" id="KW-0804">Transcription</keyword>